<dbReference type="GO" id="GO:0005737">
    <property type="term" value="C:cytoplasm"/>
    <property type="evidence" value="ECO:0007669"/>
    <property type="project" value="UniProtKB-SubCell"/>
</dbReference>
<comment type="caution">
    <text evidence="15">The sequence shown here is derived from an EMBL/GenBank/DDBJ whole genome shotgun (WGS) entry which is preliminary data.</text>
</comment>
<dbReference type="Pfam" id="PF02875">
    <property type="entry name" value="Mur_ligase_C"/>
    <property type="match status" value="1"/>
</dbReference>
<dbReference type="GO" id="GO:0009252">
    <property type="term" value="P:peptidoglycan biosynthetic process"/>
    <property type="evidence" value="ECO:0007669"/>
    <property type="project" value="UniProtKB-UniRule"/>
</dbReference>
<evidence type="ECO:0000256" key="5">
    <source>
        <dbReference type="ARBA" id="ARBA00022840"/>
    </source>
</evidence>
<dbReference type="SUPFAM" id="SSF53623">
    <property type="entry name" value="MurD-like peptide ligases, catalytic domain"/>
    <property type="match status" value="1"/>
</dbReference>
<gene>
    <name evidence="10" type="primary">murF</name>
    <name evidence="15" type="ORF">BEP19_06150</name>
</gene>
<dbReference type="AlphaFoldDB" id="A0A419SJ52"/>
<dbReference type="InterPro" id="IPR004101">
    <property type="entry name" value="Mur_ligase_C"/>
</dbReference>
<dbReference type="GO" id="GO:0005524">
    <property type="term" value="F:ATP binding"/>
    <property type="evidence" value="ECO:0007669"/>
    <property type="project" value="UniProtKB-UniRule"/>
</dbReference>
<dbReference type="InterPro" id="IPR013221">
    <property type="entry name" value="Mur_ligase_cen"/>
</dbReference>
<comment type="catalytic activity">
    <reaction evidence="10 11">
        <text>D-alanyl-D-alanine + UDP-N-acetyl-alpha-D-muramoyl-L-alanyl-gamma-D-glutamyl-meso-2,6-diaminopimelate + ATP = UDP-N-acetyl-alpha-D-muramoyl-L-alanyl-gamma-D-glutamyl-meso-2,6-diaminopimeloyl-D-alanyl-D-alanine + ADP + phosphate + H(+)</text>
        <dbReference type="Rhea" id="RHEA:28374"/>
        <dbReference type="ChEBI" id="CHEBI:15378"/>
        <dbReference type="ChEBI" id="CHEBI:30616"/>
        <dbReference type="ChEBI" id="CHEBI:43474"/>
        <dbReference type="ChEBI" id="CHEBI:57822"/>
        <dbReference type="ChEBI" id="CHEBI:61386"/>
        <dbReference type="ChEBI" id="CHEBI:83905"/>
        <dbReference type="ChEBI" id="CHEBI:456216"/>
        <dbReference type="EC" id="6.3.2.10"/>
    </reaction>
</comment>
<dbReference type="GO" id="GO:0008360">
    <property type="term" value="P:regulation of cell shape"/>
    <property type="evidence" value="ECO:0007669"/>
    <property type="project" value="UniProtKB-KW"/>
</dbReference>
<dbReference type="Proteomes" id="UP000284219">
    <property type="component" value="Unassembled WGS sequence"/>
</dbReference>
<keyword evidence="16" id="KW-1185">Reference proteome</keyword>
<keyword evidence="1 10" id="KW-0963">Cytoplasm</keyword>
<dbReference type="PANTHER" id="PTHR43024">
    <property type="entry name" value="UDP-N-ACETYLMURAMOYL-TRIPEPTIDE--D-ALANYL-D-ALANINE LIGASE"/>
    <property type="match status" value="1"/>
</dbReference>
<keyword evidence="3 10" id="KW-0132">Cell division</keyword>
<dbReference type="PANTHER" id="PTHR43024:SF1">
    <property type="entry name" value="UDP-N-ACETYLMURAMOYL-TRIPEPTIDE--D-ALANYL-D-ALANINE LIGASE"/>
    <property type="match status" value="1"/>
</dbReference>
<keyword evidence="6 10" id="KW-0133">Cell shape</keyword>
<comment type="similarity">
    <text evidence="10">Belongs to the MurCDEF family. MurF subfamily.</text>
</comment>
<evidence type="ECO:0000313" key="15">
    <source>
        <dbReference type="EMBL" id="RKD23997.1"/>
    </source>
</evidence>
<evidence type="ECO:0000256" key="1">
    <source>
        <dbReference type="ARBA" id="ARBA00022490"/>
    </source>
</evidence>
<dbReference type="RefSeq" id="WP_120189233.1">
    <property type="nucleotide sequence ID" value="NZ_MCHY01000008.1"/>
</dbReference>
<dbReference type="Pfam" id="PF08245">
    <property type="entry name" value="Mur_ligase_M"/>
    <property type="match status" value="1"/>
</dbReference>
<evidence type="ECO:0000256" key="11">
    <source>
        <dbReference type="RuleBase" id="RU004136"/>
    </source>
</evidence>
<dbReference type="InterPro" id="IPR036615">
    <property type="entry name" value="Mur_ligase_C_dom_sf"/>
</dbReference>
<keyword evidence="7 10" id="KW-0573">Peptidoglycan synthesis</keyword>
<dbReference type="HAMAP" id="MF_02019">
    <property type="entry name" value="MurF"/>
    <property type="match status" value="1"/>
</dbReference>
<dbReference type="InterPro" id="IPR035911">
    <property type="entry name" value="MurE/MurF_N"/>
</dbReference>
<dbReference type="GO" id="GO:0051301">
    <property type="term" value="P:cell division"/>
    <property type="evidence" value="ECO:0007669"/>
    <property type="project" value="UniProtKB-KW"/>
</dbReference>
<feature type="domain" description="Mur ligase N-terminal catalytic" evidence="12">
    <location>
        <begin position="30"/>
        <end position="97"/>
    </location>
</feature>
<evidence type="ECO:0000256" key="3">
    <source>
        <dbReference type="ARBA" id="ARBA00022618"/>
    </source>
</evidence>
<feature type="binding site" evidence="10">
    <location>
        <begin position="111"/>
        <end position="117"/>
    </location>
    <ligand>
        <name>ATP</name>
        <dbReference type="ChEBI" id="CHEBI:30616"/>
    </ligand>
</feature>
<dbReference type="UniPathway" id="UPA00219"/>
<dbReference type="InterPro" id="IPR036565">
    <property type="entry name" value="Mur-like_cat_sf"/>
</dbReference>
<dbReference type="Gene3D" id="3.40.1390.10">
    <property type="entry name" value="MurE/MurF, N-terminal domain"/>
    <property type="match status" value="1"/>
</dbReference>
<evidence type="ECO:0000256" key="10">
    <source>
        <dbReference type="HAMAP-Rule" id="MF_02019"/>
    </source>
</evidence>
<proteinExistence type="inferred from homology"/>
<dbReference type="InterPro" id="IPR005863">
    <property type="entry name" value="UDP-N-AcMur_synth"/>
</dbReference>
<protein>
    <recommendedName>
        <fullName evidence="10 11">UDP-N-acetylmuramoyl-tripeptide--D-alanyl-D-alanine ligase</fullName>
        <ecNumber evidence="10 11">6.3.2.10</ecNumber>
    </recommendedName>
    <alternativeName>
        <fullName evidence="10">D-alanyl-D-alanine-adding enzyme</fullName>
    </alternativeName>
</protein>
<evidence type="ECO:0000259" key="12">
    <source>
        <dbReference type="Pfam" id="PF01225"/>
    </source>
</evidence>
<keyword evidence="5 10" id="KW-0067">ATP-binding</keyword>
<evidence type="ECO:0000259" key="13">
    <source>
        <dbReference type="Pfam" id="PF02875"/>
    </source>
</evidence>
<organism evidence="15 16">
    <name type="scientific">Ammoniphilus oxalaticus</name>
    <dbReference type="NCBI Taxonomy" id="66863"/>
    <lineage>
        <taxon>Bacteria</taxon>
        <taxon>Bacillati</taxon>
        <taxon>Bacillota</taxon>
        <taxon>Bacilli</taxon>
        <taxon>Bacillales</taxon>
        <taxon>Paenibacillaceae</taxon>
        <taxon>Aneurinibacillus group</taxon>
        <taxon>Ammoniphilus</taxon>
    </lineage>
</organism>
<dbReference type="SUPFAM" id="SSF53244">
    <property type="entry name" value="MurD-like peptide ligases, peptide-binding domain"/>
    <property type="match status" value="1"/>
</dbReference>
<dbReference type="EC" id="6.3.2.10" evidence="10 11"/>
<evidence type="ECO:0000256" key="8">
    <source>
        <dbReference type="ARBA" id="ARBA00023306"/>
    </source>
</evidence>
<dbReference type="GO" id="GO:0047480">
    <property type="term" value="F:UDP-N-acetylmuramoyl-tripeptide-D-alanyl-D-alanine ligase activity"/>
    <property type="evidence" value="ECO:0007669"/>
    <property type="project" value="UniProtKB-UniRule"/>
</dbReference>
<dbReference type="Pfam" id="PF01225">
    <property type="entry name" value="Mur_ligase"/>
    <property type="match status" value="1"/>
</dbReference>
<evidence type="ECO:0000256" key="2">
    <source>
        <dbReference type="ARBA" id="ARBA00022598"/>
    </source>
</evidence>
<evidence type="ECO:0000256" key="9">
    <source>
        <dbReference type="ARBA" id="ARBA00023316"/>
    </source>
</evidence>
<evidence type="ECO:0000313" key="16">
    <source>
        <dbReference type="Proteomes" id="UP000284219"/>
    </source>
</evidence>
<dbReference type="Gene3D" id="3.90.190.20">
    <property type="entry name" value="Mur ligase, C-terminal domain"/>
    <property type="match status" value="1"/>
</dbReference>
<keyword evidence="9 10" id="KW-0961">Cell wall biogenesis/degradation</keyword>
<comment type="subcellular location">
    <subcellularLocation>
        <location evidence="10 11">Cytoplasm</location>
    </subcellularLocation>
</comment>
<comment type="function">
    <text evidence="10 11">Involved in cell wall formation. Catalyzes the final step in the synthesis of UDP-N-acetylmuramoyl-pentapeptide, the precursor of murein.</text>
</comment>
<dbReference type="OrthoDB" id="9801978at2"/>
<reference evidence="15 16" key="1">
    <citation type="submission" date="2016-08" db="EMBL/GenBank/DDBJ databases">
        <title>Novel Firmicute Genomes.</title>
        <authorList>
            <person name="Poppleton D.I."/>
            <person name="Gribaldo S."/>
        </authorList>
    </citation>
    <scope>NUCLEOTIDE SEQUENCE [LARGE SCALE GENOMIC DNA]</scope>
    <source>
        <strain evidence="15 16">RAOx-1</strain>
    </source>
</reference>
<name>A0A419SJ52_9BACL</name>
<dbReference type="NCBIfam" id="TIGR01143">
    <property type="entry name" value="murF"/>
    <property type="match status" value="1"/>
</dbReference>
<dbReference type="SUPFAM" id="SSF63418">
    <property type="entry name" value="MurE/MurF N-terminal domain"/>
    <property type="match status" value="1"/>
</dbReference>
<dbReference type="EMBL" id="MCHY01000008">
    <property type="protein sequence ID" value="RKD23997.1"/>
    <property type="molecule type" value="Genomic_DNA"/>
</dbReference>
<dbReference type="GO" id="GO:0008766">
    <property type="term" value="F:UDP-N-acetylmuramoylalanyl-D-glutamyl-2,6-diaminopimelate-D-alanyl-D-alanine ligase activity"/>
    <property type="evidence" value="ECO:0007669"/>
    <property type="project" value="RHEA"/>
</dbReference>
<feature type="domain" description="Mur ligase C-terminal" evidence="13">
    <location>
        <begin position="317"/>
        <end position="440"/>
    </location>
</feature>
<dbReference type="InterPro" id="IPR051046">
    <property type="entry name" value="MurCDEF_CellWall_CoF430Synth"/>
</dbReference>
<feature type="domain" description="Mur ligase central" evidence="14">
    <location>
        <begin position="109"/>
        <end position="294"/>
    </location>
</feature>
<keyword evidence="4 10" id="KW-0547">Nucleotide-binding</keyword>
<dbReference type="GO" id="GO:0071555">
    <property type="term" value="P:cell wall organization"/>
    <property type="evidence" value="ECO:0007669"/>
    <property type="project" value="UniProtKB-KW"/>
</dbReference>
<evidence type="ECO:0000256" key="6">
    <source>
        <dbReference type="ARBA" id="ARBA00022960"/>
    </source>
</evidence>
<comment type="pathway">
    <text evidence="10 11">Cell wall biogenesis; peptidoglycan biosynthesis.</text>
</comment>
<dbReference type="InterPro" id="IPR000713">
    <property type="entry name" value="Mur_ligase_N"/>
</dbReference>
<accession>A0A419SJ52</accession>
<evidence type="ECO:0000256" key="7">
    <source>
        <dbReference type="ARBA" id="ARBA00022984"/>
    </source>
</evidence>
<sequence>MLTIHEICEATGGQLLGNPIQNEVSSFHFDTRLLTSGAMFIALTGGTRDGHEFLDEAHQQGAIAALISNLEIARQNKELAYVHVQDTEQAFAQLAEYYRKKLTIPVIAVTGSNGKTTTKDIIAHVLGYKKKVFKTFKNLNNHLGVPLSILQIKEDDELAVLEMGMNHAGEIDFLASIAKPNISVITNVTDAHIEHLGSKENIAKAKAELLLRASKDGFAILNGDNPYVVAIRDFYPGKAYFYRLNGAADIFASELETNDHGTSFLVTAQGVSYPFTIPMFGEHNVSNTLAAIWIALQFDYNLEEINASLQTLSISPMRFELVRYITETTVINDAYNASPTSMKNSIRTFSEILPKQKKILVLGDMYELGADSEKYHQEVGLLIDSLKERFELLVTVGNEAQAISDARALKSRHFTNRSEAAHFLASIANHDYAFLFKASRGMRLEELIQEMTDLLKK</sequence>
<evidence type="ECO:0000256" key="4">
    <source>
        <dbReference type="ARBA" id="ARBA00022741"/>
    </source>
</evidence>
<keyword evidence="8 10" id="KW-0131">Cell cycle</keyword>
<dbReference type="Gene3D" id="3.40.1190.10">
    <property type="entry name" value="Mur-like, catalytic domain"/>
    <property type="match status" value="1"/>
</dbReference>
<evidence type="ECO:0000259" key="14">
    <source>
        <dbReference type="Pfam" id="PF08245"/>
    </source>
</evidence>
<keyword evidence="2 10" id="KW-0436">Ligase</keyword>